<dbReference type="RefSeq" id="WP_168878144.1">
    <property type="nucleotide sequence ID" value="NZ_JABAIM010000004.1"/>
</dbReference>
<evidence type="ECO:0000313" key="5">
    <source>
        <dbReference type="Proteomes" id="UP000587991"/>
    </source>
</evidence>
<dbReference type="InterPro" id="IPR012902">
    <property type="entry name" value="N_methyl_site"/>
</dbReference>
<evidence type="ECO:0000256" key="1">
    <source>
        <dbReference type="ARBA" id="ARBA00005233"/>
    </source>
</evidence>
<reference evidence="4 5" key="1">
    <citation type="submission" date="2020-04" db="EMBL/GenBank/DDBJ databases">
        <title>Draft genome of Leeia sp. IMCC25680.</title>
        <authorList>
            <person name="Song J."/>
            <person name="Cho J.-C."/>
        </authorList>
    </citation>
    <scope>NUCLEOTIDE SEQUENCE [LARGE SCALE GENOMIC DNA]</scope>
    <source>
        <strain evidence="4 5">IMCC25680</strain>
    </source>
</reference>
<dbReference type="Proteomes" id="UP000587991">
    <property type="component" value="Unassembled WGS sequence"/>
</dbReference>
<keyword evidence="5" id="KW-1185">Reference proteome</keyword>
<dbReference type="PROSITE" id="PS00409">
    <property type="entry name" value="PROKAR_NTER_METHYL"/>
    <property type="match status" value="1"/>
</dbReference>
<dbReference type="Pfam" id="PF07963">
    <property type="entry name" value="N_methyl"/>
    <property type="match status" value="1"/>
</dbReference>
<dbReference type="SUPFAM" id="SSF54523">
    <property type="entry name" value="Pili subunits"/>
    <property type="match status" value="1"/>
</dbReference>
<sequence>MKRVQQGFTLIELMIVVAIIGILAAIAIPQYQDYVTRSRWQDNISGAAAIKTGIAECVQDNGGSFTNCATYTALTSANYVPQATVAANHSAGVWGVKFGFATVGTSGRIDIGGDDRVGRCSVTLTPTLTDNQLQWVFTNTTATVHTGGGGTAPCTKRRTGVGS</sequence>
<protein>
    <submittedName>
        <fullName evidence="4">Prepilin-type N-terminal cleavage/methylation domain-containing protein</fullName>
    </submittedName>
</protein>
<gene>
    <name evidence="4" type="ORF">HF682_14965</name>
</gene>
<organism evidence="4 5">
    <name type="scientific">Leeia aquatica</name>
    <dbReference type="NCBI Taxonomy" id="2725557"/>
    <lineage>
        <taxon>Bacteria</taxon>
        <taxon>Pseudomonadati</taxon>
        <taxon>Pseudomonadota</taxon>
        <taxon>Betaproteobacteria</taxon>
        <taxon>Neisseriales</taxon>
        <taxon>Leeiaceae</taxon>
        <taxon>Leeia</taxon>
    </lineage>
</organism>
<comment type="similarity">
    <text evidence="1">Belongs to the N-Me-Phe pilin family.</text>
</comment>
<comment type="caution">
    <text evidence="4">The sequence shown here is derived from an EMBL/GenBank/DDBJ whole genome shotgun (WGS) entry which is preliminary data.</text>
</comment>
<feature type="transmembrane region" description="Helical" evidence="3">
    <location>
        <begin position="7"/>
        <end position="28"/>
    </location>
</feature>
<keyword evidence="3" id="KW-0472">Membrane</keyword>
<evidence type="ECO:0000256" key="3">
    <source>
        <dbReference type="SAM" id="Phobius"/>
    </source>
</evidence>
<keyword evidence="3" id="KW-1133">Transmembrane helix</keyword>
<dbReference type="InterPro" id="IPR045584">
    <property type="entry name" value="Pilin-like"/>
</dbReference>
<dbReference type="PANTHER" id="PTHR30093">
    <property type="entry name" value="GENERAL SECRETION PATHWAY PROTEIN G"/>
    <property type="match status" value="1"/>
</dbReference>
<evidence type="ECO:0000313" key="4">
    <source>
        <dbReference type="EMBL" id="NLR76466.1"/>
    </source>
</evidence>
<dbReference type="Gene3D" id="3.30.700.10">
    <property type="entry name" value="Glycoprotein, Type 4 Pilin"/>
    <property type="match status" value="1"/>
</dbReference>
<evidence type="ECO:0000256" key="2">
    <source>
        <dbReference type="ARBA" id="ARBA00022481"/>
    </source>
</evidence>
<keyword evidence="2" id="KW-0488">Methylation</keyword>
<dbReference type="AlphaFoldDB" id="A0A847SGE1"/>
<keyword evidence="3" id="KW-0812">Transmembrane</keyword>
<accession>A0A847SGE1</accession>
<dbReference type="PANTHER" id="PTHR30093:SF34">
    <property type="entry name" value="PREPILIN PEPTIDASE-DEPENDENT PROTEIN D"/>
    <property type="match status" value="1"/>
</dbReference>
<dbReference type="EMBL" id="JABAIM010000004">
    <property type="protein sequence ID" value="NLR76466.1"/>
    <property type="molecule type" value="Genomic_DNA"/>
</dbReference>
<dbReference type="GO" id="GO:0044096">
    <property type="term" value="C:type IV pilus"/>
    <property type="evidence" value="ECO:0007669"/>
    <property type="project" value="TreeGrafter"/>
</dbReference>
<name>A0A847SGE1_9NEIS</name>
<proteinExistence type="inferred from homology"/>
<dbReference type="GO" id="GO:0043107">
    <property type="term" value="P:type IV pilus-dependent motility"/>
    <property type="evidence" value="ECO:0007669"/>
    <property type="project" value="TreeGrafter"/>
</dbReference>
<dbReference type="NCBIfam" id="TIGR02532">
    <property type="entry name" value="IV_pilin_GFxxxE"/>
    <property type="match status" value="1"/>
</dbReference>